<organism evidence="8 9">
    <name type="scientific">Pandoraea norimbergensis</name>
    <dbReference type="NCBI Taxonomy" id="93219"/>
    <lineage>
        <taxon>Bacteria</taxon>
        <taxon>Pseudomonadati</taxon>
        <taxon>Pseudomonadota</taxon>
        <taxon>Betaproteobacteria</taxon>
        <taxon>Burkholderiales</taxon>
        <taxon>Burkholderiaceae</taxon>
        <taxon>Pandoraea</taxon>
    </lineage>
</organism>
<accession>A0ABM5WMV8</accession>
<dbReference type="RefSeq" id="WP_058378772.1">
    <property type="nucleotide sequence ID" value="NZ_CP013480.3"/>
</dbReference>
<comment type="similarity">
    <text evidence="2">Belongs to the phage GPA family.</text>
</comment>
<dbReference type="Pfam" id="PF05840">
    <property type="entry name" value="Phage_GPA"/>
    <property type="match status" value="1"/>
</dbReference>
<dbReference type="EMBL" id="CP013480">
    <property type="protein sequence ID" value="ALS61862.1"/>
    <property type="molecule type" value="Genomic_DNA"/>
</dbReference>
<sequence length="603" mass="67209">MPYARLSTDADWSAARVAGLPPRWQRRVITRWLDDRRGDVSDTAPARAAANLALLTITDRLAAVRLPLAAQDAQVCERAALLATECMSLASVWHEPKHLRMAMERVVLANHCQPPAGEAINPRTGEIRGVRDAGAIARMSDPLWWRRALRRMHAKAVESAAIELGYVNVRRDVYVSNESLERRGQQRKRNADMLEGTIARNEDGDEFTLAALAARSVANKSIRRAELMTRISGFERIARDLGHVGLFFTVTCPSRMHKWRKHKAGGVSLNPRYDGTTPRDAQAHLSQMWSRLRAKLDRQGVDWYGFRIAEPNHDGTPHWHVLVFFKAQWPGQAARAALPRVCATVRRYALKDSPGEFGAKRHRADFEPIDWNKGTAAGYIAKYVSKNIDGYAVGDDLYGNPALESSARVEAWAATWGIRQFQQVGGPPVGVWRELRRVDALPDDAPDSLVRAHLAVNKTAAVEGDGKASVSWANYIKAQGGVGVPRDALQIQLFKEHDERTGRYGDAMPAVVRGVRANGVETYRDGIVMRERSIQCVVRSVRHAWEIVSRRAREGSKAAIGRAWTRVNNCTRGADGKAPAFPHGERHDEWISAYEMASGWMPT</sequence>
<dbReference type="Proteomes" id="UP000060277">
    <property type="component" value="Chromosome"/>
</dbReference>
<feature type="domain" description="Replication gene A protein-like" evidence="7">
    <location>
        <begin position="98"/>
        <end position="391"/>
    </location>
</feature>
<name>A0ABM5WMV8_9BURK</name>
<evidence type="ECO:0000256" key="2">
    <source>
        <dbReference type="ARBA" id="ARBA00009260"/>
    </source>
</evidence>
<evidence type="ECO:0000256" key="5">
    <source>
        <dbReference type="ARBA" id="ARBA00022759"/>
    </source>
</evidence>
<keyword evidence="4" id="KW-0540">Nuclease</keyword>
<evidence type="ECO:0000313" key="9">
    <source>
        <dbReference type="Proteomes" id="UP000060277"/>
    </source>
</evidence>
<reference evidence="9" key="1">
    <citation type="submission" date="2015-12" db="EMBL/GenBank/DDBJ databases">
        <title>Complete genome sequence of Pandoraea norimbergensis DSM 11628.</title>
        <authorList>
            <person name="Ee R."/>
            <person name="Lim Y.-L."/>
            <person name="Yong D."/>
            <person name="Yin W.-F."/>
            <person name="Chan K.-G."/>
        </authorList>
    </citation>
    <scope>NUCLEOTIDE SEQUENCE [LARGE SCALE GENOMIC DNA]</scope>
    <source>
        <strain evidence="9">DSM 11628</strain>
    </source>
</reference>
<gene>
    <name evidence="8" type="ORF">AT302_20845</name>
</gene>
<evidence type="ECO:0000256" key="1">
    <source>
        <dbReference type="ARBA" id="ARBA00003293"/>
    </source>
</evidence>
<proteinExistence type="inferred from homology"/>
<keyword evidence="3" id="KW-0235">DNA replication</keyword>
<keyword evidence="5" id="KW-0255">Endonuclease</keyword>
<protein>
    <recommendedName>
        <fullName evidence="7">Replication gene A protein-like domain-containing protein</fullName>
    </recommendedName>
</protein>
<evidence type="ECO:0000256" key="4">
    <source>
        <dbReference type="ARBA" id="ARBA00022722"/>
    </source>
</evidence>
<evidence type="ECO:0000256" key="6">
    <source>
        <dbReference type="ARBA" id="ARBA00022801"/>
    </source>
</evidence>
<keyword evidence="9" id="KW-1185">Reference proteome</keyword>
<comment type="function">
    <text evidence="1">Possible endonuclease which induces a single-strand cut and initiates DNA replication.</text>
</comment>
<evidence type="ECO:0000313" key="8">
    <source>
        <dbReference type="EMBL" id="ALS61862.1"/>
    </source>
</evidence>
<keyword evidence="6" id="KW-0378">Hydrolase</keyword>
<evidence type="ECO:0000259" key="7">
    <source>
        <dbReference type="Pfam" id="PF05840"/>
    </source>
</evidence>
<evidence type="ECO:0000256" key="3">
    <source>
        <dbReference type="ARBA" id="ARBA00022705"/>
    </source>
</evidence>
<dbReference type="InterPro" id="IPR008766">
    <property type="entry name" value="Replication_gene_A-like"/>
</dbReference>